<name>A0AAJ6VKF5_9HYME</name>
<evidence type="ECO:0000313" key="11">
    <source>
        <dbReference type="Proteomes" id="UP000695007"/>
    </source>
</evidence>
<evidence type="ECO:0000256" key="1">
    <source>
        <dbReference type="ARBA" id="ARBA00000111"/>
    </source>
</evidence>
<dbReference type="GO" id="GO:0005615">
    <property type="term" value="C:extracellular space"/>
    <property type="evidence" value="ECO:0007669"/>
    <property type="project" value="TreeGrafter"/>
</dbReference>
<protein>
    <recommendedName>
        <fullName evidence="4">phospholipase A1</fullName>
        <ecNumber evidence="4">3.1.1.32</ecNumber>
    </recommendedName>
</protein>
<dbReference type="AlphaFoldDB" id="A0AAJ6VKF5"/>
<evidence type="ECO:0000256" key="8">
    <source>
        <dbReference type="RuleBase" id="RU004262"/>
    </source>
</evidence>
<evidence type="ECO:0000256" key="6">
    <source>
        <dbReference type="ARBA" id="ARBA00022801"/>
    </source>
</evidence>
<evidence type="ECO:0000259" key="10">
    <source>
        <dbReference type="Pfam" id="PF00151"/>
    </source>
</evidence>
<keyword evidence="6" id="KW-0378">Hydrolase</keyword>
<dbReference type="RefSeq" id="XP_011494874.1">
    <property type="nucleotide sequence ID" value="XM_011496572.1"/>
</dbReference>
<gene>
    <name evidence="12" type="primary">LOC105359853</name>
</gene>
<dbReference type="Gene3D" id="3.40.50.1820">
    <property type="entry name" value="alpha/beta hydrolase"/>
    <property type="match status" value="1"/>
</dbReference>
<dbReference type="InterPro" id="IPR013818">
    <property type="entry name" value="Lipase"/>
</dbReference>
<evidence type="ECO:0000256" key="3">
    <source>
        <dbReference type="ARBA" id="ARBA00010701"/>
    </source>
</evidence>
<sequence length="362" mass="41262">MYKILIFLLFYTLFFILTEIECRDNHEINLNCWPVKLKYKSFDINITLSTRTRIDQVIGSNTSFSPLNIGFDPKRKTIVITHGLAISNEHINELEDLRDALLKWDDVNVVSMDWYKGCSNALLYFQAVVNTKYAAYTLKDVLSYTIKLWKEENKFNDDWVPQLHLVGFSLGAHVVGQTAELLKIEDNLLVNRITGLDPAGPCFNPTNFKLRLSSNNAHFVDVIHTDGALSQNEAFGLYDPIGHADFYVNGGRKQPGCGFLASQKSVPSLLKLLVHAMENGICSHRRGFKIFLESVIQAISKNCKFSAYPWILRSPFRIHIKKNDKNWPEMGINADLYNYKVSSTFYVPTTSKSPFCNIQSDN</sequence>
<dbReference type="InterPro" id="IPR029058">
    <property type="entry name" value="AB_hydrolase_fold"/>
</dbReference>
<dbReference type="KEGG" id="csol:105359853"/>
<feature type="domain" description="Lipase" evidence="10">
    <location>
        <begin position="67"/>
        <end position="355"/>
    </location>
</feature>
<comment type="catalytic activity">
    <reaction evidence="1">
        <text>a 1,2-diacyl-sn-glycero-3-phosphocholine + H2O = a 2-acyl-sn-glycero-3-phosphocholine + a fatty acid + H(+)</text>
        <dbReference type="Rhea" id="RHEA:18689"/>
        <dbReference type="ChEBI" id="CHEBI:15377"/>
        <dbReference type="ChEBI" id="CHEBI:15378"/>
        <dbReference type="ChEBI" id="CHEBI:28868"/>
        <dbReference type="ChEBI" id="CHEBI:57643"/>
        <dbReference type="ChEBI" id="CHEBI:57875"/>
        <dbReference type="EC" id="3.1.1.32"/>
    </reaction>
</comment>
<proteinExistence type="inferred from homology"/>
<keyword evidence="5" id="KW-0964">Secreted</keyword>
<evidence type="ECO:0000256" key="4">
    <source>
        <dbReference type="ARBA" id="ARBA00013179"/>
    </source>
</evidence>
<dbReference type="EC" id="3.1.1.32" evidence="4"/>
<feature type="chain" id="PRO_5042491308" description="phospholipase A1" evidence="9">
    <location>
        <begin position="23"/>
        <end position="362"/>
    </location>
</feature>
<reference evidence="12" key="1">
    <citation type="submission" date="2025-08" db="UniProtKB">
        <authorList>
            <consortium name="RefSeq"/>
        </authorList>
    </citation>
    <scope>IDENTIFICATION</scope>
</reference>
<dbReference type="Pfam" id="PF00151">
    <property type="entry name" value="Lipase"/>
    <property type="match status" value="1"/>
</dbReference>
<keyword evidence="11" id="KW-1185">Reference proteome</keyword>
<evidence type="ECO:0000256" key="5">
    <source>
        <dbReference type="ARBA" id="ARBA00022525"/>
    </source>
</evidence>
<dbReference type="GO" id="GO:0008970">
    <property type="term" value="F:phospholipase A1 activity"/>
    <property type="evidence" value="ECO:0007669"/>
    <property type="project" value="UniProtKB-EC"/>
</dbReference>
<accession>A0AAJ6VKF5</accession>
<organism evidence="11 12">
    <name type="scientific">Ceratosolen solmsi marchali</name>
    <dbReference type="NCBI Taxonomy" id="326594"/>
    <lineage>
        <taxon>Eukaryota</taxon>
        <taxon>Metazoa</taxon>
        <taxon>Ecdysozoa</taxon>
        <taxon>Arthropoda</taxon>
        <taxon>Hexapoda</taxon>
        <taxon>Insecta</taxon>
        <taxon>Pterygota</taxon>
        <taxon>Neoptera</taxon>
        <taxon>Endopterygota</taxon>
        <taxon>Hymenoptera</taxon>
        <taxon>Apocrita</taxon>
        <taxon>Proctotrupomorpha</taxon>
        <taxon>Chalcidoidea</taxon>
        <taxon>Agaonidae</taxon>
        <taxon>Agaoninae</taxon>
        <taxon>Ceratosolen</taxon>
    </lineage>
</organism>
<keyword evidence="7" id="KW-1015">Disulfide bond</keyword>
<keyword evidence="9" id="KW-0732">Signal</keyword>
<dbReference type="Proteomes" id="UP000695007">
    <property type="component" value="Unplaced"/>
</dbReference>
<evidence type="ECO:0000256" key="9">
    <source>
        <dbReference type="SAM" id="SignalP"/>
    </source>
</evidence>
<dbReference type="GeneID" id="105359853"/>
<dbReference type="GO" id="GO:0016042">
    <property type="term" value="P:lipid catabolic process"/>
    <property type="evidence" value="ECO:0007669"/>
    <property type="project" value="TreeGrafter"/>
</dbReference>
<evidence type="ECO:0000313" key="12">
    <source>
        <dbReference type="RefSeq" id="XP_011494874.1"/>
    </source>
</evidence>
<feature type="signal peptide" evidence="9">
    <location>
        <begin position="1"/>
        <end position="22"/>
    </location>
</feature>
<dbReference type="SUPFAM" id="SSF53474">
    <property type="entry name" value="alpha/beta-Hydrolases"/>
    <property type="match status" value="1"/>
</dbReference>
<dbReference type="PANTHER" id="PTHR11610">
    <property type="entry name" value="LIPASE"/>
    <property type="match status" value="1"/>
</dbReference>
<dbReference type="InterPro" id="IPR000734">
    <property type="entry name" value="TAG_lipase"/>
</dbReference>
<evidence type="ECO:0000256" key="7">
    <source>
        <dbReference type="ARBA" id="ARBA00023157"/>
    </source>
</evidence>
<comment type="subcellular location">
    <subcellularLocation>
        <location evidence="2">Secreted</location>
    </subcellularLocation>
</comment>
<comment type="similarity">
    <text evidence="3 8">Belongs to the AB hydrolase superfamily. Lipase family.</text>
</comment>
<evidence type="ECO:0000256" key="2">
    <source>
        <dbReference type="ARBA" id="ARBA00004613"/>
    </source>
</evidence>